<feature type="non-terminal residue" evidence="1">
    <location>
        <position position="453"/>
    </location>
</feature>
<sequence>MTADEKSKIDADEDYGFDVAGFIHVPQVLSAADVAACNEAIDAVGRDAGMLEWPAPHCAPFQGLQQHPVLTSYLEALCGSGFVMDRPPTLVADGPEGTVVPLTNGPPEDRRRLRYANYNGTRESRGVRIFLALEPTSKDGGVVLVTASHNRSTEPPADFLTGADDLGMTEEPELQAGDVLICAATMLCGVRGRPGRVIETQYVSARTRPTAGYPQIDSPEWATELTPGQQAVVGTRTTGRGGTVLSDGERTWVAQVEEQPATVAYNLDENSLPDPHELWFWDVRGYLILRGVMDEEWLAAANRAVDYALDIQDSLPEGHPSRIEEVPEQALRENDWQWPEDTSPRLGGEINRPRIGGLYQLPAPHCDPFRRMIGHPAIVKRLNWILGYGFRESTEPMCCVYPTGTTGGSLHGQNPGSHTVFNGRQLVEQTNVAWALHGRVCRFRRGQRRVPLR</sequence>
<accession>A0A382DIQ2</accession>
<dbReference type="AlphaFoldDB" id="A0A382DIQ2"/>
<name>A0A382DIQ2_9ZZZZ</name>
<dbReference type="Gene3D" id="2.60.120.620">
    <property type="entry name" value="q2cbj1_9rhob like domain"/>
    <property type="match status" value="2"/>
</dbReference>
<organism evidence="1">
    <name type="scientific">marine metagenome</name>
    <dbReference type="NCBI Taxonomy" id="408172"/>
    <lineage>
        <taxon>unclassified sequences</taxon>
        <taxon>metagenomes</taxon>
        <taxon>ecological metagenomes</taxon>
    </lineage>
</organism>
<proteinExistence type="predicted"/>
<evidence type="ECO:0000313" key="1">
    <source>
        <dbReference type="EMBL" id="SVB38268.1"/>
    </source>
</evidence>
<reference evidence="1" key="1">
    <citation type="submission" date="2018-05" db="EMBL/GenBank/DDBJ databases">
        <authorList>
            <person name="Lanie J.A."/>
            <person name="Ng W.-L."/>
            <person name="Kazmierczak K.M."/>
            <person name="Andrzejewski T.M."/>
            <person name="Davidsen T.M."/>
            <person name="Wayne K.J."/>
            <person name="Tettelin H."/>
            <person name="Glass J.I."/>
            <person name="Rusch D."/>
            <person name="Podicherti R."/>
            <person name="Tsui H.-C.T."/>
            <person name="Winkler M.E."/>
        </authorList>
    </citation>
    <scope>NUCLEOTIDE SEQUENCE</scope>
</reference>
<gene>
    <name evidence="1" type="ORF">METZ01_LOCUS191122</name>
</gene>
<dbReference type="SUPFAM" id="SSF51197">
    <property type="entry name" value="Clavaminate synthase-like"/>
    <property type="match status" value="2"/>
</dbReference>
<evidence type="ECO:0008006" key="2">
    <source>
        <dbReference type="Google" id="ProtNLM"/>
    </source>
</evidence>
<protein>
    <recommendedName>
        <fullName evidence="2">Phytanoyl-CoA dioxygenase family protein</fullName>
    </recommendedName>
</protein>
<dbReference type="EMBL" id="UINC01039578">
    <property type="protein sequence ID" value="SVB38268.1"/>
    <property type="molecule type" value="Genomic_DNA"/>
</dbReference>